<evidence type="ECO:0000313" key="1">
    <source>
        <dbReference type="EMBL" id="SOO25006.1"/>
    </source>
</evidence>
<dbReference type="AlphaFoldDB" id="A0A7Z7NHP0"/>
<reference evidence="1 2" key="1">
    <citation type="submission" date="2017-10" db="EMBL/GenBank/DDBJ databases">
        <authorList>
            <person name="Regsiter A."/>
            <person name="William W."/>
        </authorList>
    </citation>
    <scope>NUCLEOTIDE SEQUENCE [LARGE SCALE GENOMIC DNA]</scope>
    <source>
        <strain evidence="1 2">CFBP6991</strain>
    </source>
</reference>
<dbReference type="EMBL" id="OCZC01000069">
    <property type="protein sequence ID" value="SOO25006.1"/>
    <property type="molecule type" value="Genomic_DNA"/>
</dbReference>
<dbReference type="Proteomes" id="UP000234345">
    <property type="component" value="Unassembled WGS sequence"/>
</dbReference>
<protein>
    <submittedName>
        <fullName evidence="1">Uncharacterized protein</fullName>
    </submittedName>
</protein>
<accession>A0A7Z7NHP0</accession>
<gene>
    <name evidence="1" type="ORF">XFF6991_420223</name>
</gene>
<proteinExistence type="predicted"/>
<name>A0A7Z7NHP0_XANCH</name>
<comment type="caution">
    <text evidence="1">The sequence shown here is derived from an EMBL/GenBank/DDBJ whole genome shotgun (WGS) entry which is preliminary data.</text>
</comment>
<evidence type="ECO:0000313" key="2">
    <source>
        <dbReference type="Proteomes" id="UP000234345"/>
    </source>
</evidence>
<organism evidence="1 2">
    <name type="scientific">Xanthomonas campestris pv. phaseoli</name>
    <dbReference type="NCBI Taxonomy" id="317013"/>
    <lineage>
        <taxon>Bacteria</taxon>
        <taxon>Pseudomonadati</taxon>
        <taxon>Pseudomonadota</taxon>
        <taxon>Gammaproteobacteria</taxon>
        <taxon>Lysobacterales</taxon>
        <taxon>Lysobacteraceae</taxon>
        <taxon>Xanthomonas</taxon>
    </lineage>
</organism>
<sequence length="124" mass="13185">MADALHQRTTRLLDQLGNQRITGLAILRCHLHLDQFVALEHFLEFCQKCRRDPFAAGLQQGFEVVGLAAQETVLGGGENNGHAGSKGSKGCSGYHGDPFGPLCQCLPAVKAASAGSRNTLPTLT</sequence>